<protein>
    <submittedName>
        <fullName evidence="1">Uncharacterized protein</fullName>
    </submittedName>
</protein>
<gene>
    <name evidence="1" type="ORF">LCGC14_1967600</name>
</gene>
<organism evidence="1">
    <name type="scientific">marine sediment metagenome</name>
    <dbReference type="NCBI Taxonomy" id="412755"/>
    <lineage>
        <taxon>unclassified sequences</taxon>
        <taxon>metagenomes</taxon>
        <taxon>ecological metagenomes</taxon>
    </lineage>
</organism>
<accession>A0A0F9FCP3</accession>
<sequence>MARTLSAALQLKQAAIRHTPYTKFVFKSKDESTTYDYSSRELEYEIREAAYQGTGNLVGGGTIILRNNDLQVVNLKGYHVEPGYGYRTGNAVAEPNGDNDVNEYSYAQRLWVISQENITLEGEQAIRLTLIDAWTRLAESLWRTGTEPYYTDETTYTTTVIEDILDTIITGAGFTIDKASPADSIIDTFTPDFDINVRPFESAADLIYPLIQMTKCYIRPESGLNFKTIYPQTSDSVDATFETNTGHRYFEYTERRSVLNPNHVIVFANAEADGSWSAANIITGEASDATEIALYAETFAIFVAPSITSQGDADNRASAILTRLKAEILGGRLVAPHHVGLELYDKVEIQDRRGL</sequence>
<comment type="caution">
    <text evidence="1">The sequence shown here is derived from an EMBL/GenBank/DDBJ whole genome shotgun (WGS) entry which is preliminary data.</text>
</comment>
<evidence type="ECO:0000313" key="1">
    <source>
        <dbReference type="EMBL" id="KKL84154.1"/>
    </source>
</evidence>
<reference evidence="1" key="1">
    <citation type="journal article" date="2015" name="Nature">
        <title>Complex archaea that bridge the gap between prokaryotes and eukaryotes.</title>
        <authorList>
            <person name="Spang A."/>
            <person name="Saw J.H."/>
            <person name="Jorgensen S.L."/>
            <person name="Zaremba-Niedzwiedzka K."/>
            <person name="Martijn J."/>
            <person name="Lind A.E."/>
            <person name="van Eijk R."/>
            <person name="Schleper C."/>
            <person name="Guy L."/>
            <person name="Ettema T.J."/>
        </authorList>
    </citation>
    <scope>NUCLEOTIDE SEQUENCE</scope>
</reference>
<name>A0A0F9FCP3_9ZZZZ</name>
<dbReference type="AlphaFoldDB" id="A0A0F9FCP3"/>
<proteinExistence type="predicted"/>
<dbReference type="EMBL" id="LAZR01021781">
    <property type="protein sequence ID" value="KKL84154.1"/>
    <property type="molecule type" value="Genomic_DNA"/>
</dbReference>